<keyword evidence="3" id="KW-1185">Reference proteome</keyword>
<reference evidence="2 3" key="1">
    <citation type="submission" date="2023-03" db="EMBL/GenBank/DDBJ databases">
        <title>High-quality genome of Scylla paramamosain provides insights in environmental adaptation.</title>
        <authorList>
            <person name="Zhang L."/>
        </authorList>
    </citation>
    <scope>NUCLEOTIDE SEQUENCE [LARGE SCALE GENOMIC DNA]</scope>
    <source>
        <strain evidence="2">LZ_2023a</strain>
        <tissue evidence="2">Muscle</tissue>
    </source>
</reference>
<organism evidence="2 3">
    <name type="scientific">Scylla paramamosain</name>
    <name type="common">Mud crab</name>
    <dbReference type="NCBI Taxonomy" id="85552"/>
    <lineage>
        <taxon>Eukaryota</taxon>
        <taxon>Metazoa</taxon>
        <taxon>Ecdysozoa</taxon>
        <taxon>Arthropoda</taxon>
        <taxon>Crustacea</taxon>
        <taxon>Multicrustacea</taxon>
        <taxon>Malacostraca</taxon>
        <taxon>Eumalacostraca</taxon>
        <taxon>Eucarida</taxon>
        <taxon>Decapoda</taxon>
        <taxon>Pleocyemata</taxon>
        <taxon>Brachyura</taxon>
        <taxon>Eubrachyura</taxon>
        <taxon>Portunoidea</taxon>
        <taxon>Portunidae</taxon>
        <taxon>Portuninae</taxon>
        <taxon>Scylla</taxon>
    </lineage>
</organism>
<comment type="caution">
    <text evidence="2">The sequence shown here is derived from an EMBL/GenBank/DDBJ whole genome shotgun (WGS) entry which is preliminary data.</text>
</comment>
<feature type="region of interest" description="Disordered" evidence="1">
    <location>
        <begin position="138"/>
        <end position="165"/>
    </location>
</feature>
<dbReference type="EMBL" id="JARAKH010000048">
    <property type="protein sequence ID" value="KAK8376352.1"/>
    <property type="molecule type" value="Genomic_DNA"/>
</dbReference>
<protein>
    <submittedName>
        <fullName evidence="2">Uncharacterized protein</fullName>
    </submittedName>
</protein>
<proteinExistence type="predicted"/>
<gene>
    <name evidence="2" type="ORF">O3P69_009776</name>
</gene>
<evidence type="ECO:0000313" key="3">
    <source>
        <dbReference type="Proteomes" id="UP001487740"/>
    </source>
</evidence>
<dbReference type="AlphaFoldDB" id="A0AAW0SNQ5"/>
<accession>A0AAW0SNQ5</accession>
<evidence type="ECO:0000256" key="1">
    <source>
        <dbReference type="SAM" id="MobiDB-lite"/>
    </source>
</evidence>
<name>A0AAW0SNQ5_SCYPA</name>
<sequence>MRGQNQRLSSSFRLSLCSSPQPGQRRLKPALHISSNQRIELLVCGEAANFPTLPHHHCLHSAHHHHTSSPQYTATTITTTTAAISSPQRFSMTTFFLPSLHSSSSSFSSASSSSSSFSSFLRHIFHLIDKSKQSLAGEGAGYSTHSTLPLHRPAPPRNALPVARE</sequence>
<evidence type="ECO:0000313" key="2">
    <source>
        <dbReference type="EMBL" id="KAK8376352.1"/>
    </source>
</evidence>
<dbReference type="Proteomes" id="UP001487740">
    <property type="component" value="Unassembled WGS sequence"/>
</dbReference>